<evidence type="ECO:0000256" key="4">
    <source>
        <dbReference type="ARBA" id="ARBA00022984"/>
    </source>
</evidence>
<sequence length="469" mass="52075">MNIKERLNSIGNGTISKKKKTIIGISVASVFLIGLYSGISLSYSDKFIPGTSVGQEDVSGKTVEEANEALQKIYGSKDYVVKENDQEVAVFSGSEIGMESDFTSYLEEVNESQNKWSWITSRISKSEKKELPEGIAFDEDKYRAKFNEVEFNKGERKPSEDARVELSGSEFVIVKEVYGNTLDVEKVDAKIQDELKRGNASIEISDCYIQPALKSDDPGLVAGLERINELKDVNVTYTLSGNRIEVPKEKILSWLTYDLEDGVTLDQDLVKAYLSELSSEYSTLEKARSFNSTLKGNISIGGGVYGWVIAVNSEAEALTEEFLKGQDIERRPKISGTGYYSDGTDIGDTYIEVDLSAQHMWLYKNGQLAIETAIVSGNPNKGHATPRGVFYVWKKERNRTLRGENYATPVSYWMPIDWTGVGIHDANWQSSFGGDAFLTRGSHGCINTPMNIVSQIYNTVEVGIPVIVH</sequence>
<dbReference type="InterPro" id="IPR050979">
    <property type="entry name" value="LD-transpeptidase"/>
</dbReference>
<dbReference type="GO" id="GO:0008360">
    <property type="term" value="P:regulation of cell shape"/>
    <property type="evidence" value="ECO:0007669"/>
    <property type="project" value="UniProtKB-UniRule"/>
</dbReference>
<evidence type="ECO:0000256" key="3">
    <source>
        <dbReference type="ARBA" id="ARBA00022960"/>
    </source>
</evidence>
<dbReference type="Gene3D" id="2.40.440.10">
    <property type="entry name" value="L,D-transpeptidase catalytic domain-like"/>
    <property type="match status" value="1"/>
</dbReference>
<keyword evidence="4 6" id="KW-0573">Peptidoglycan synthesis</keyword>
<keyword evidence="7" id="KW-0472">Membrane</keyword>
<evidence type="ECO:0000256" key="6">
    <source>
        <dbReference type="PROSITE-ProRule" id="PRU01373"/>
    </source>
</evidence>
<dbReference type="OrthoDB" id="3176960at2"/>
<dbReference type="PANTHER" id="PTHR30582">
    <property type="entry name" value="L,D-TRANSPEPTIDASE"/>
    <property type="match status" value="1"/>
</dbReference>
<dbReference type="AlphaFoldDB" id="A0A1S1V8K9"/>
<feature type="domain" description="L,D-TPase catalytic" evidence="8">
    <location>
        <begin position="349"/>
        <end position="469"/>
    </location>
</feature>
<dbReference type="GO" id="GO:0005576">
    <property type="term" value="C:extracellular region"/>
    <property type="evidence" value="ECO:0007669"/>
    <property type="project" value="TreeGrafter"/>
</dbReference>
<dbReference type="Proteomes" id="UP000180254">
    <property type="component" value="Unassembled WGS sequence"/>
</dbReference>
<reference evidence="9 10" key="1">
    <citation type="submission" date="2016-09" db="EMBL/GenBank/DDBJ databases">
        <title>Genome sequence of Eubacterium angustum.</title>
        <authorList>
            <person name="Poehlein A."/>
            <person name="Daniel R."/>
        </authorList>
    </citation>
    <scope>NUCLEOTIDE SEQUENCE [LARGE SCALE GENOMIC DNA]</scope>
    <source>
        <strain evidence="9 10">DSM 1989</strain>
    </source>
</reference>
<dbReference type="PANTHER" id="PTHR30582:SF33">
    <property type="entry name" value="EXPORTED PROTEIN"/>
    <property type="match status" value="1"/>
</dbReference>
<dbReference type="InterPro" id="IPR038063">
    <property type="entry name" value="Transpep_catalytic_dom"/>
</dbReference>
<dbReference type="CDD" id="cd16913">
    <property type="entry name" value="YkuD_like"/>
    <property type="match status" value="1"/>
</dbReference>
<name>A0A1S1V8K9_9FIRM</name>
<dbReference type="SUPFAM" id="SSF141523">
    <property type="entry name" value="L,D-transpeptidase catalytic domain-like"/>
    <property type="match status" value="1"/>
</dbReference>
<keyword evidence="2" id="KW-0808">Transferase</keyword>
<dbReference type="GO" id="GO:0016740">
    <property type="term" value="F:transferase activity"/>
    <property type="evidence" value="ECO:0007669"/>
    <property type="project" value="UniProtKB-KW"/>
</dbReference>
<dbReference type="Gene3D" id="3.10.20.800">
    <property type="match status" value="1"/>
</dbReference>
<dbReference type="InterPro" id="IPR038054">
    <property type="entry name" value="LD_TPept-like_central_sf"/>
</dbReference>
<evidence type="ECO:0000256" key="2">
    <source>
        <dbReference type="ARBA" id="ARBA00022679"/>
    </source>
</evidence>
<dbReference type="GO" id="GO:0071972">
    <property type="term" value="F:peptidoglycan L,D-transpeptidase activity"/>
    <property type="evidence" value="ECO:0007669"/>
    <property type="project" value="TreeGrafter"/>
</dbReference>
<keyword evidence="3 6" id="KW-0133">Cell shape</keyword>
<dbReference type="Pfam" id="PF12229">
    <property type="entry name" value="PG_binding_4"/>
    <property type="match status" value="2"/>
</dbReference>
<evidence type="ECO:0000256" key="1">
    <source>
        <dbReference type="ARBA" id="ARBA00004752"/>
    </source>
</evidence>
<feature type="active site" description="Nucleophile" evidence="6">
    <location>
        <position position="445"/>
    </location>
</feature>
<evidence type="ECO:0000256" key="5">
    <source>
        <dbReference type="ARBA" id="ARBA00023316"/>
    </source>
</evidence>
<keyword evidence="10" id="KW-1185">Reference proteome</keyword>
<evidence type="ECO:0000256" key="7">
    <source>
        <dbReference type="SAM" id="Phobius"/>
    </source>
</evidence>
<dbReference type="Pfam" id="PF03734">
    <property type="entry name" value="YkuD"/>
    <property type="match status" value="1"/>
</dbReference>
<evidence type="ECO:0000259" key="8">
    <source>
        <dbReference type="PROSITE" id="PS52029"/>
    </source>
</evidence>
<keyword evidence="7" id="KW-1133">Transmembrane helix</keyword>
<comment type="pathway">
    <text evidence="1 6">Cell wall biogenesis; peptidoglycan biosynthesis.</text>
</comment>
<dbReference type="UniPathway" id="UPA00219"/>
<keyword evidence="5 6" id="KW-0961">Cell wall biogenesis/degradation</keyword>
<accession>A0A1S1V8K9</accession>
<keyword evidence="7" id="KW-0812">Transmembrane</keyword>
<dbReference type="InterPro" id="IPR005490">
    <property type="entry name" value="LD_TPept_cat_dom"/>
</dbReference>
<dbReference type="SUPFAM" id="SSF143985">
    <property type="entry name" value="L,D-transpeptidase pre-catalytic domain-like"/>
    <property type="match status" value="1"/>
</dbReference>
<evidence type="ECO:0000313" key="9">
    <source>
        <dbReference type="EMBL" id="OHW62834.1"/>
    </source>
</evidence>
<dbReference type="GO" id="GO:0071555">
    <property type="term" value="P:cell wall organization"/>
    <property type="evidence" value="ECO:0007669"/>
    <property type="project" value="UniProtKB-UniRule"/>
</dbReference>
<dbReference type="GO" id="GO:0018104">
    <property type="term" value="P:peptidoglycan-protein cross-linking"/>
    <property type="evidence" value="ECO:0007669"/>
    <property type="project" value="TreeGrafter"/>
</dbReference>
<gene>
    <name evidence="9" type="ORF">EUAN_06180</name>
</gene>
<proteinExistence type="predicted"/>
<dbReference type="STRING" id="39480.EUAN_06180"/>
<dbReference type="RefSeq" id="WP_084655684.1">
    <property type="nucleotide sequence ID" value="NZ_MKIE01000002.1"/>
</dbReference>
<evidence type="ECO:0000313" key="10">
    <source>
        <dbReference type="Proteomes" id="UP000180254"/>
    </source>
</evidence>
<comment type="caution">
    <text evidence="9">The sequence shown here is derived from an EMBL/GenBank/DDBJ whole genome shotgun (WGS) entry which is preliminary data.</text>
</comment>
<organism evidence="9 10">
    <name type="scientific">Andreesenia angusta</name>
    <dbReference type="NCBI Taxonomy" id="39480"/>
    <lineage>
        <taxon>Bacteria</taxon>
        <taxon>Bacillati</taxon>
        <taxon>Bacillota</taxon>
        <taxon>Tissierellia</taxon>
        <taxon>Tissierellales</taxon>
        <taxon>Gottschalkiaceae</taxon>
        <taxon>Andreesenia</taxon>
    </lineage>
</organism>
<dbReference type="EMBL" id="MKIE01000002">
    <property type="protein sequence ID" value="OHW62834.1"/>
    <property type="molecule type" value="Genomic_DNA"/>
</dbReference>
<feature type="transmembrane region" description="Helical" evidence="7">
    <location>
        <begin position="21"/>
        <end position="39"/>
    </location>
</feature>
<dbReference type="PROSITE" id="PS52029">
    <property type="entry name" value="LD_TPASE"/>
    <property type="match status" value="1"/>
</dbReference>
<dbReference type="InterPro" id="IPR022029">
    <property type="entry name" value="YoaR-like_PG-bd"/>
</dbReference>
<feature type="active site" description="Proton donor/acceptor" evidence="6">
    <location>
        <position position="424"/>
    </location>
</feature>
<protein>
    <recommendedName>
        <fullName evidence="8">L,D-TPase catalytic domain-containing protein</fullName>
    </recommendedName>
</protein>